<proteinExistence type="inferred from homology"/>
<evidence type="ECO:0000256" key="2">
    <source>
        <dbReference type="ARBA" id="ARBA00008821"/>
    </source>
</evidence>
<feature type="transmembrane region" description="Helical" evidence="8">
    <location>
        <begin position="20"/>
        <end position="38"/>
    </location>
</feature>
<dbReference type="GO" id="GO:0005886">
    <property type="term" value="C:plasma membrane"/>
    <property type="evidence" value="ECO:0007669"/>
    <property type="project" value="UniProtKB-SubCell"/>
</dbReference>
<feature type="transmembrane region" description="Helical" evidence="8">
    <location>
        <begin position="234"/>
        <end position="258"/>
    </location>
</feature>
<protein>
    <submittedName>
        <fullName evidence="9">Purine permease</fullName>
    </submittedName>
</protein>
<feature type="transmembrane region" description="Helical" evidence="8">
    <location>
        <begin position="312"/>
        <end position="335"/>
    </location>
</feature>
<feature type="transmembrane region" description="Helical" evidence="8">
    <location>
        <begin position="165"/>
        <end position="182"/>
    </location>
</feature>
<feature type="transmembrane region" description="Helical" evidence="8">
    <location>
        <begin position="123"/>
        <end position="145"/>
    </location>
</feature>
<dbReference type="InterPro" id="IPR017588">
    <property type="entry name" value="UacT-like"/>
</dbReference>
<dbReference type="InterPro" id="IPR022324">
    <property type="entry name" value="Bacilysin_exporter_BacE_put"/>
</dbReference>
<comment type="subcellular location">
    <subcellularLocation>
        <location evidence="1">Cell membrane</location>
        <topology evidence="1">Multi-pass membrane protein</topology>
    </subcellularLocation>
</comment>
<dbReference type="InterPro" id="IPR006042">
    <property type="entry name" value="Xan_ur_permease"/>
</dbReference>
<evidence type="ECO:0000256" key="4">
    <source>
        <dbReference type="ARBA" id="ARBA00022475"/>
    </source>
</evidence>
<evidence type="ECO:0000256" key="5">
    <source>
        <dbReference type="ARBA" id="ARBA00022692"/>
    </source>
</evidence>
<dbReference type="Pfam" id="PF00860">
    <property type="entry name" value="Xan_ur_permease"/>
    <property type="match status" value="1"/>
</dbReference>
<dbReference type="EMBL" id="CP054705">
    <property type="protein sequence ID" value="QQK77232.1"/>
    <property type="molecule type" value="Genomic_DNA"/>
</dbReference>
<dbReference type="NCBIfam" id="TIGR03173">
    <property type="entry name" value="pbuX"/>
    <property type="match status" value="1"/>
</dbReference>
<keyword evidence="4" id="KW-1003">Cell membrane</keyword>
<keyword evidence="3" id="KW-0813">Transport</keyword>
<reference evidence="9 10" key="1">
    <citation type="submission" date="2020-06" db="EMBL/GenBank/DDBJ databases">
        <title>Genomic analysis of Salicibibacter sp. NKC5-3.</title>
        <authorList>
            <person name="Oh Y.J."/>
        </authorList>
    </citation>
    <scope>NUCLEOTIDE SEQUENCE [LARGE SCALE GENOMIC DNA]</scope>
    <source>
        <strain evidence="9 10">NKC5-3</strain>
    </source>
</reference>
<feature type="transmembrane region" description="Helical" evidence="8">
    <location>
        <begin position="341"/>
        <end position="361"/>
    </location>
</feature>
<dbReference type="InterPro" id="IPR006043">
    <property type="entry name" value="NCS2"/>
</dbReference>
<dbReference type="PRINTS" id="PR01988">
    <property type="entry name" value="EXPORTERBACE"/>
</dbReference>
<dbReference type="NCBIfam" id="NF037981">
    <property type="entry name" value="NCS2_1"/>
    <property type="match status" value="1"/>
</dbReference>
<evidence type="ECO:0000313" key="9">
    <source>
        <dbReference type="EMBL" id="QQK77232.1"/>
    </source>
</evidence>
<feature type="transmembrane region" description="Helical" evidence="8">
    <location>
        <begin position="399"/>
        <end position="421"/>
    </location>
</feature>
<evidence type="ECO:0000256" key="8">
    <source>
        <dbReference type="SAM" id="Phobius"/>
    </source>
</evidence>
<dbReference type="GO" id="GO:0042907">
    <property type="term" value="F:xanthine transmembrane transporter activity"/>
    <property type="evidence" value="ECO:0007669"/>
    <property type="project" value="TreeGrafter"/>
</dbReference>
<dbReference type="PANTHER" id="PTHR42810:SF4">
    <property type="entry name" value="URIC ACID TRANSPORTER UACT"/>
    <property type="match status" value="1"/>
</dbReference>
<organism evidence="9 10">
    <name type="scientific">Salicibibacter cibarius</name>
    <dbReference type="NCBI Taxonomy" id="2743000"/>
    <lineage>
        <taxon>Bacteria</taxon>
        <taxon>Bacillati</taxon>
        <taxon>Bacillota</taxon>
        <taxon>Bacilli</taxon>
        <taxon>Bacillales</taxon>
        <taxon>Bacillaceae</taxon>
        <taxon>Salicibibacter</taxon>
    </lineage>
</organism>
<keyword evidence="7 8" id="KW-0472">Membrane</keyword>
<dbReference type="NCBIfam" id="TIGR00801">
    <property type="entry name" value="ncs2"/>
    <property type="match status" value="1"/>
</dbReference>
<name>A0A7T6Z5S7_9BACI</name>
<evidence type="ECO:0000256" key="6">
    <source>
        <dbReference type="ARBA" id="ARBA00022989"/>
    </source>
</evidence>
<feature type="transmembrane region" description="Helical" evidence="8">
    <location>
        <begin position="189"/>
        <end position="208"/>
    </location>
</feature>
<feature type="transmembrane region" description="Helical" evidence="8">
    <location>
        <begin position="44"/>
        <end position="64"/>
    </location>
</feature>
<accession>A0A7T6Z5S7</accession>
<feature type="transmembrane region" description="Helical" evidence="8">
    <location>
        <begin position="71"/>
        <end position="90"/>
    </location>
</feature>
<dbReference type="RefSeq" id="WP_200124354.1">
    <property type="nucleotide sequence ID" value="NZ_CP054705.1"/>
</dbReference>
<keyword evidence="5 8" id="KW-0812">Transmembrane</keyword>
<evidence type="ECO:0000256" key="1">
    <source>
        <dbReference type="ARBA" id="ARBA00004651"/>
    </source>
</evidence>
<gene>
    <name evidence="9" type="ORF">HUG15_17715</name>
</gene>
<evidence type="ECO:0000313" key="10">
    <source>
        <dbReference type="Proteomes" id="UP000595823"/>
    </source>
</evidence>
<dbReference type="PANTHER" id="PTHR42810">
    <property type="entry name" value="PURINE PERMEASE C1399.01C-RELATED"/>
    <property type="match status" value="1"/>
</dbReference>
<feature type="transmembrane region" description="Helical" evidence="8">
    <location>
        <begin position="373"/>
        <end position="393"/>
    </location>
</feature>
<dbReference type="AlphaFoldDB" id="A0A7T6Z5S7"/>
<sequence length="442" mass="46105">MEQNDLGVGKLSILGLQHVAVMYGGAVAVPLIIGPAIGLTQEQLIYLIAFDILACGVATLIQVIGNKHVGIRLPVLMAVSFVVVQPAIAVGQVHSLTGIFGAVIVAGIIVTILAQFAGKIIPYFPPLVTGAVILIIGVSLMPVAMDNAAGGVDATGSAYGSLENLALAGFTLLLFLCLNYFFTGFMKAVALLFSMIIGSAVAVLFGMVDFTTLREADWILVPQPFFFGVPTFELSAIITMTIVAIIIMIESIGAFFALGEITDRKLTGHDIKKGLRAEGIGGFISGIFNSFTHSTFSQNVGLVALTGVKSRYVLIASGIILLVLGLFPKVSALASMIPRPVLGGAMIPMFGMLIASSLRMINRSDLTKGTNQLVIGVGVGIALAIEGAEEIFSTYPDNITLIVGNGIVMGTIALFTLNLLLNGPDKTEHATNDPPTSTKAGG</sequence>
<keyword evidence="10" id="KW-1185">Reference proteome</keyword>
<feature type="transmembrane region" description="Helical" evidence="8">
    <location>
        <begin position="96"/>
        <end position="116"/>
    </location>
</feature>
<dbReference type="Proteomes" id="UP000595823">
    <property type="component" value="Chromosome"/>
</dbReference>
<dbReference type="KEGG" id="scia:HUG15_17715"/>
<keyword evidence="6 8" id="KW-1133">Transmembrane helix</keyword>
<evidence type="ECO:0000256" key="7">
    <source>
        <dbReference type="ARBA" id="ARBA00023136"/>
    </source>
</evidence>
<comment type="similarity">
    <text evidence="2">Belongs to the nucleobase:cation symporter-2 (NCS2) (TC 2.A.40) family.</text>
</comment>
<evidence type="ECO:0000256" key="3">
    <source>
        <dbReference type="ARBA" id="ARBA00022448"/>
    </source>
</evidence>